<evidence type="ECO:0000259" key="3">
    <source>
        <dbReference type="Pfam" id="PF05532"/>
    </source>
</evidence>
<dbReference type="EMBL" id="SOAU01000001">
    <property type="protein sequence ID" value="TDT18662.1"/>
    <property type="molecule type" value="Genomic_DNA"/>
</dbReference>
<dbReference type="RefSeq" id="WP_133870867.1">
    <property type="nucleotide sequence ID" value="NZ_SOAU01000001.1"/>
</dbReference>
<dbReference type="Proteomes" id="UP000294558">
    <property type="component" value="Unassembled WGS sequence"/>
</dbReference>
<evidence type="ECO:0000313" key="4">
    <source>
        <dbReference type="EMBL" id="TDT18662.1"/>
    </source>
</evidence>
<dbReference type="Pfam" id="PF05532">
    <property type="entry name" value="CsbD"/>
    <property type="match status" value="1"/>
</dbReference>
<sequence length="56" mass="6129">MSGEFDQAKGRAKQAVGDLTDDKELQAEGQADETSGKIKDKFDDAVDAVRDKLDRD</sequence>
<dbReference type="SUPFAM" id="SSF69047">
    <property type="entry name" value="Hypothetical protein YjbJ"/>
    <property type="match status" value="1"/>
</dbReference>
<evidence type="ECO:0000313" key="5">
    <source>
        <dbReference type="Proteomes" id="UP000294558"/>
    </source>
</evidence>
<protein>
    <submittedName>
        <fullName evidence="4">Uncharacterized protein YjbJ (UPF0337 family)</fullName>
    </submittedName>
</protein>
<dbReference type="AlphaFoldDB" id="A0A4R7I4Q2"/>
<dbReference type="PANTHER" id="PTHR34977:SF1">
    <property type="entry name" value="UPF0337 PROTEIN YJBJ"/>
    <property type="match status" value="1"/>
</dbReference>
<evidence type="ECO:0000256" key="2">
    <source>
        <dbReference type="SAM" id="MobiDB-lite"/>
    </source>
</evidence>
<feature type="region of interest" description="Disordered" evidence="2">
    <location>
        <begin position="1"/>
        <end position="56"/>
    </location>
</feature>
<accession>A0A4R7I4Q2</accession>
<comment type="similarity">
    <text evidence="1">Belongs to the UPF0337 (CsbD) family.</text>
</comment>
<evidence type="ECO:0000256" key="1">
    <source>
        <dbReference type="ARBA" id="ARBA00009129"/>
    </source>
</evidence>
<dbReference type="InterPro" id="IPR036629">
    <property type="entry name" value="YjbJ_sf"/>
</dbReference>
<proteinExistence type="inferred from homology"/>
<dbReference type="Gene3D" id="1.10.1470.10">
    <property type="entry name" value="YjbJ"/>
    <property type="match status" value="1"/>
</dbReference>
<organism evidence="4 5">
    <name type="scientific">Ilumatobacter fluminis</name>
    <dbReference type="NCBI Taxonomy" id="467091"/>
    <lineage>
        <taxon>Bacteria</taxon>
        <taxon>Bacillati</taxon>
        <taxon>Actinomycetota</taxon>
        <taxon>Acidimicrobiia</taxon>
        <taxon>Acidimicrobiales</taxon>
        <taxon>Ilumatobacteraceae</taxon>
        <taxon>Ilumatobacter</taxon>
    </lineage>
</organism>
<feature type="compositionally biased region" description="Basic and acidic residues" evidence="2">
    <location>
        <begin position="34"/>
        <end position="56"/>
    </location>
</feature>
<dbReference type="InterPro" id="IPR008462">
    <property type="entry name" value="CsbD"/>
</dbReference>
<dbReference type="InterPro" id="IPR050423">
    <property type="entry name" value="UPF0337_stress_rsp"/>
</dbReference>
<feature type="domain" description="CsbD-like" evidence="3">
    <location>
        <begin position="2"/>
        <end position="51"/>
    </location>
</feature>
<dbReference type="OrthoDB" id="2143260at2"/>
<comment type="caution">
    <text evidence="4">The sequence shown here is derived from an EMBL/GenBank/DDBJ whole genome shotgun (WGS) entry which is preliminary data.</text>
</comment>
<name>A0A4R7I4Q2_9ACTN</name>
<keyword evidence="5" id="KW-1185">Reference proteome</keyword>
<gene>
    <name evidence="4" type="ORF">BDK89_4292</name>
</gene>
<dbReference type="PANTHER" id="PTHR34977">
    <property type="entry name" value="UPF0337 PROTEIN YJBJ"/>
    <property type="match status" value="1"/>
</dbReference>
<reference evidence="4 5" key="1">
    <citation type="submission" date="2019-03" db="EMBL/GenBank/DDBJ databases">
        <title>Sequencing the genomes of 1000 actinobacteria strains.</title>
        <authorList>
            <person name="Klenk H.-P."/>
        </authorList>
    </citation>
    <scope>NUCLEOTIDE SEQUENCE [LARGE SCALE GENOMIC DNA]</scope>
    <source>
        <strain evidence="4 5">DSM 18936</strain>
    </source>
</reference>